<evidence type="ECO:0000313" key="2">
    <source>
        <dbReference type="Proteomes" id="UP000198217"/>
    </source>
</evidence>
<name>A0A1C5JNH3_9ACTN</name>
<dbReference type="EMBL" id="LT607750">
    <property type="protein sequence ID" value="SCG72058.1"/>
    <property type="molecule type" value="Genomic_DNA"/>
</dbReference>
<protein>
    <submittedName>
        <fullName evidence="1">Uncharacterized protein</fullName>
    </submittedName>
</protein>
<organism evidence="1 2">
    <name type="scientific">Micromonospora echinaurantiaca</name>
    <dbReference type="NCBI Taxonomy" id="47857"/>
    <lineage>
        <taxon>Bacteria</taxon>
        <taxon>Bacillati</taxon>
        <taxon>Actinomycetota</taxon>
        <taxon>Actinomycetes</taxon>
        <taxon>Micromonosporales</taxon>
        <taxon>Micromonosporaceae</taxon>
        <taxon>Micromonospora</taxon>
    </lineage>
</organism>
<dbReference type="AlphaFoldDB" id="A0A1C5JNH3"/>
<proteinExistence type="predicted"/>
<dbReference type="Proteomes" id="UP000198217">
    <property type="component" value="Chromosome I"/>
</dbReference>
<keyword evidence="2" id="KW-1185">Reference proteome</keyword>
<gene>
    <name evidence="1" type="ORF">GA0070609_4655</name>
</gene>
<reference evidence="1 2" key="1">
    <citation type="submission" date="2016-06" db="EMBL/GenBank/DDBJ databases">
        <authorList>
            <person name="Kjaerup R.B."/>
            <person name="Dalgaard T.S."/>
            <person name="Juul-Madsen H.R."/>
        </authorList>
    </citation>
    <scope>NUCLEOTIDE SEQUENCE [LARGE SCALE GENOMIC DNA]</scope>
    <source>
        <strain evidence="1 2">DSM 43904</strain>
    </source>
</reference>
<sequence>MAVIHQPRVAWDAARVLVWAVTDDAVLDRLGAGLGDLLGPGYEQSLRDTRDRLRWNTDGDRLLVEAGLWRVRLEDALRTRPEAAEPIRQLTENCARLLRDRRVTG</sequence>
<dbReference type="RefSeq" id="WP_088995681.1">
    <property type="nucleotide sequence ID" value="NZ_LT607750.1"/>
</dbReference>
<evidence type="ECO:0000313" key="1">
    <source>
        <dbReference type="EMBL" id="SCG72058.1"/>
    </source>
</evidence>
<accession>A0A1C5JNH3</accession>